<evidence type="ECO:0000313" key="3">
    <source>
        <dbReference type="WBParaSite" id="jg6021.1"/>
    </source>
</evidence>
<evidence type="ECO:0000313" key="2">
    <source>
        <dbReference type="Proteomes" id="UP000887574"/>
    </source>
</evidence>
<name>A0A915EH86_9BILA</name>
<keyword evidence="1" id="KW-0175">Coiled coil</keyword>
<dbReference type="WBParaSite" id="jg6021.1">
    <property type="protein sequence ID" value="jg6021.1"/>
    <property type="gene ID" value="jg6021"/>
</dbReference>
<proteinExistence type="predicted"/>
<sequence>MDERIAQERLLRNYKQLLDIASRELSERDELILSLETRLDSTDAVAHPSLNTSSTPSIEHNGQDLENLVQENLSLQQKLNRKSDELTEARAHLRGYSNFADGFNNNSICRQRWMSLDWTHYVLTGILLILDYCRCLMYLNLRGF</sequence>
<dbReference type="Proteomes" id="UP000887574">
    <property type="component" value="Unplaced"/>
</dbReference>
<organism evidence="2 3">
    <name type="scientific">Ditylenchus dipsaci</name>
    <dbReference type="NCBI Taxonomy" id="166011"/>
    <lineage>
        <taxon>Eukaryota</taxon>
        <taxon>Metazoa</taxon>
        <taxon>Ecdysozoa</taxon>
        <taxon>Nematoda</taxon>
        <taxon>Chromadorea</taxon>
        <taxon>Rhabditida</taxon>
        <taxon>Tylenchina</taxon>
        <taxon>Tylenchomorpha</taxon>
        <taxon>Sphaerularioidea</taxon>
        <taxon>Anguinidae</taxon>
        <taxon>Anguininae</taxon>
        <taxon>Ditylenchus</taxon>
    </lineage>
</organism>
<protein>
    <submittedName>
        <fullName evidence="3">Uncharacterized protein</fullName>
    </submittedName>
</protein>
<dbReference type="AlphaFoldDB" id="A0A915EH86"/>
<feature type="coiled-coil region" evidence="1">
    <location>
        <begin position="65"/>
        <end position="92"/>
    </location>
</feature>
<evidence type="ECO:0000256" key="1">
    <source>
        <dbReference type="SAM" id="Coils"/>
    </source>
</evidence>
<reference evidence="3" key="1">
    <citation type="submission" date="2022-11" db="UniProtKB">
        <authorList>
            <consortium name="WormBaseParasite"/>
        </authorList>
    </citation>
    <scope>IDENTIFICATION</scope>
</reference>
<accession>A0A915EH86</accession>
<keyword evidence="2" id="KW-1185">Reference proteome</keyword>